<feature type="compositionally biased region" description="Pro residues" evidence="1">
    <location>
        <begin position="106"/>
        <end position="115"/>
    </location>
</feature>
<dbReference type="PRINTS" id="PR01217">
    <property type="entry name" value="PRICHEXTENSN"/>
</dbReference>
<accession>A0AAJ1AED8</accession>
<reference evidence="2" key="1">
    <citation type="submission" date="2020-04" db="EMBL/GenBank/DDBJ databases">
        <title>Global-level population genomics supports evidence of horizontal gene transfer on evolution of Rhizobia in Lentils.</title>
        <authorList>
            <person name="Gai Y."/>
            <person name="Cook D."/>
            <person name="Riely B."/>
        </authorList>
    </citation>
    <scope>NUCLEOTIDE SEQUENCE</scope>
    <source>
        <strain evidence="2">Derici101B</strain>
    </source>
</reference>
<comment type="caution">
    <text evidence="2">The sequence shown here is derived from an EMBL/GenBank/DDBJ whole genome shotgun (WGS) entry which is preliminary data.</text>
</comment>
<organism evidence="2 3">
    <name type="scientific">Rhizobium leguminosarum</name>
    <dbReference type="NCBI Taxonomy" id="384"/>
    <lineage>
        <taxon>Bacteria</taxon>
        <taxon>Pseudomonadati</taxon>
        <taxon>Pseudomonadota</taxon>
        <taxon>Alphaproteobacteria</taxon>
        <taxon>Hyphomicrobiales</taxon>
        <taxon>Rhizobiaceae</taxon>
        <taxon>Rhizobium/Agrobacterium group</taxon>
        <taxon>Rhizobium</taxon>
    </lineage>
</organism>
<sequence>MWLDAAGFRGHIAAVTEEDVEPAEAQHETGKQRPEIRWGVVASVAAHIPIVALLIFGLPKIEPKPAEDESVKVELVPPPEEKKPEPKPEEKPPEPKPPEEAKKEPPPPPPPPPPKAAKLPEAPVAPQPQRVARPVFEFAERDSAPEQSERGRPQQPEAPKPPVVEAKPEETPPVESPQLQKPEVTETMPATNPLPQDIELPEIETAEANPEKNGPAAAGQDEAKTNFEQAVPPTDSSAVTSSTPSDAEAKESNKLTKAKTLFTDKFVSDRTVKTAMNNLPRQTRGGQLCWSELREQLLHSSAAYDPNIIEVPQYELPNGNFLTLKGSAFYDGQKLRQLAFSCEVNDNATKIVSFEFGVGNVIPKSEWARYHYPDGDAEHR</sequence>
<feature type="compositionally biased region" description="Basic and acidic residues" evidence="1">
    <location>
        <begin position="79"/>
        <end position="105"/>
    </location>
</feature>
<evidence type="ECO:0000313" key="3">
    <source>
        <dbReference type="Proteomes" id="UP000825699"/>
    </source>
</evidence>
<dbReference type="EMBL" id="JAAXEP010000018">
    <property type="protein sequence ID" value="MBY5632060.1"/>
    <property type="molecule type" value="Genomic_DNA"/>
</dbReference>
<proteinExistence type="predicted"/>
<feature type="compositionally biased region" description="Basic and acidic residues" evidence="1">
    <location>
        <begin position="138"/>
        <end position="152"/>
    </location>
</feature>
<dbReference type="AlphaFoldDB" id="A0AAJ1AED8"/>
<gene>
    <name evidence="2" type="ORF">HFO42_28810</name>
</gene>
<dbReference type="InterPro" id="IPR009273">
    <property type="entry name" value="DUF930"/>
</dbReference>
<dbReference type="RefSeq" id="WP_222262259.1">
    <property type="nucleotide sequence ID" value="NZ_JAAXEB010000017.1"/>
</dbReference>
<feature type="compositionally biased region" description="Basic and acidic residues" evidence="1">
    <location>
        <begin position="63"/>
        <end position="72"/>
    </location>
</feature>
<feature type="region of interest" description="Disordered" evidence="1">
    <location>
        <begin position="63"/>
        <end position="254"/>
    </location>
</feature>
<evidence type="ECO:0000256" key="1">
    <source>
        <dbReference type="SAM" id="MobiDB-lite"/>
    </source>
</evidence>
<name>A0AAJ1AED8_RHILE</name>
<dbReference type="Proteomes" id="UP000825699">
    <property type="component" value="Unassembled WGS sequence"/>
</dbReference>
<feature type="compositionally biased region" description="Polar residues" evidence="1">
    <location>
        <begin position="234"/>
        <end position="245"/>
    </location>
</feature>
<protein>
    <submittedName>
        <fullName evidence="2">DUF930 domain-containing protein</fullName>
    </submittedName>
</protein>
<evidence type="ECO:0000313" key="2">
    <source>
        <dbReference type="EMBL" id="MBY5632060.1"/>
    </source>
</evidence>
<dbReference type="Pfam" id="PF06059">
    <property type="entry name" value="DUF930"/>
    <property type="match status" value="1"/>
</dbReference>